<dbReference type="SUPFAM" id="SSF55729">
    <property type="entry name" value="Acyl-CoA N-acyltransferases (Nat)"/>
    <property type="match status" value="1"/>
</dbReference>
<feature type="domain" description="N-acetyltransferase" evidence="3">
    <location>
        <begin position="4"/>
        <end position="157"/>
    </location>
</feature>
<dbReference type="KEGG" id="ahm:TL08_07015"/>
<dbReference type="Gene3D" id="3.40.630.30">
    <property type="match status" value="1"/>
</dbReference>
<accession>A0AAC9HN53</accession>
<evidence type="ECO:0000256" key="1">
    <source>
        <dbReference type="ARBA" id="ARBA00022679"/>
    </source>
</evidence>
<keyword evidence="2" id="KW-0012">Acyltransferase</keyword>
<dbReference type="PROSITE" id="PS51186">
    <property type="entry name" value="GNAT"/>
    <property type="match status" value="1"/>
</dbReference>
<protein>
    <submittedName>
        <fullName evidence="4">Acetyltransferase</fullName>
    </submittedName>
</protein>
<reference evidence="5" key="1">
    <citation type="submission" date="2016-03" db="EMBL/GenBank/DDBJ databases">
        <title>Complete genome sequence of the type strain Actinoalloteichus hymeniacidonis DSM 45092.</title>
        <authorList>
            <person name="Schaffert L."/>
            <person name="Albersmeier A."/>
            <person name="Winkler A."/>
            <person name="Kalinowski J."/>
            <person name="Zotchev S."/>
            <person name="Ruckert C."/>
        </authorList>
    </citation>
    <scope>NUCLEOTIDE SEQUENCE [LARGE SCALE GENOMIC DNA]</scope>
    <source>
        <strain evidence="5">HPA177(T) (DSM 45092(T))</strain>
    </source>
</reference>
<dbReference type="EMBL" id="CP014859">
    <property type="protein sequence ID" value="AOS62223.1"/>
    <property type="molecule type" value="Genomic_DNA"/>
</dbReference>
<dbReference type="InterPro" id="IPR050832">
    <property type="entry name" value="Bact_Acetyltransf"/>
</dbReference>
<sequence>MTAPTIRPMRPSDVPGLVSASIAAGTLFAEHGIILPPDDPAATLAEAIDVLVAEPIDSASAERQQAAGPVGFAATTVLDGHCHLEELAVHPAYGRLGIGSALLAATTERAARRGFTRVTLTTFADVPFNAPWYRRRGFEPLPERDWGPELIRQRAREVEAGIAVAPRVVLFHDPA</sequence>
<gene>
    <name evidence="4" type="ORF">TL08_07015</name>
</gene>
<dbReference type="CDD" id="cd04301">
    <property type="entry name" value="NAT_SF"/>
    <property type="match status" value="1"/>
</dbReference>
<dbReference type="PANTHER" id="PTHR43877">
    <property type="entry name" value="AMINOALKYLPHOSPHONATE N-ACETYLTRANSFERASE-RELATED-RELATED"/>
    <property type="match status" value="1"/>
</dbReference>
<evidence type="ECO:0000313" key="5">
    <source>
        <dbReference type="Proteomes" id="UP000095210"/>
    </source>
</evidence>
<dbReference type="Proteomes" id="UP000095210">
    <property type="component" value="Chromosome"/>
</dbReference>
<keyword evidence="1" id="KW-0808">Transferase</keyword>
<organism evidence="4 5">
    <name type="scientific">Actinoalloteichus hymeniacidonis</name>
    <dbReference type="NCBI Taxonomy" id="340345"/>
    <lineage>
        <taxon>Bacteria</taxon>
        <taxon>Bacillati</taxon>
        <taxon>Actinomycetota</taxon>
        <taxon>Actinomycetes</taxon>
        <taxon>Pseudonocardiales</taxon>
        <taxon>Pseudonocardiaceae</taxon>
        <taxon>Actinoalloteichus</taxon>
    </lineage>
</organism>
<dbReference type="AlphaFoldDB" id="A0AAC9HN53"/>
<evidence type="ECO:0000259" key="3">
    <source>
        <dbReference type="PROSITE" id="PS51186"/>
    </source>
</evidence>
<proteinExistence type="predicted"/>
<dbReference type="Pfam" id="PF00583">
    <property type="entry name" value="Acetyltransf_1"/>
    <property type="match status" value="1"/>
</dbReference>
<dbReference type="InterPro" id="IPR016181">
    <property type="entry name" value="Acyl_CoA_acyltransferase"/>
</dbReference>
<evidence type="ECO:0000256" key="2">
    <source>
        <dbReference type="ARBA" id="ARBA00023315"/>
    </source>
</evidence>
<evidence type="ECO:0000313" key="4">
    <source>
        <dbReference type="EMBL" id="AOS62223.1"/>
    </source>
</evidence>
<dbReference type="InterPro" id="IPR000182">
    <property type="entry name" value="GNAT_dom"/>
</dbReference>
<name>A0AAC9HN53_9PSEU</name>
<dbReference type="GO" id="GO:0016747">
    <property type="term" value="F:acyltransferase activity, transferring groups other than amino-acyl groups"/>
    <property type="evidence" value="ECO:0007669"/>
    <property type="project" value="InterPro"/>
</dbReference>
<keyword evidence="5" id="KW-1185">Reference proteome</keyword>